<evidence type="ECO:0000256" key="3">
    <source>
        <dbReference type="ARBA" id="ARBA00022833"/>
    </source>
</evidence>
<dbReference type="Pfam" id="PF14372">
    <property type="entry name" value="hAT-like_RNase-H"/>
    <property type="match status" value="1"/>
</dbReference>
<dbReference type="SMART" id="SM00614">
    <property type="entry name" value="ZnF_BED"/>
    <property type="match status" value="1"/>
</dbReference>
<evidence type="ECO:0000256" key="1">
    <source>
        <dbReference type="ARBA" id="ARBA00022723"/>
    </source>
</evidence>
<dbReference type="EMBL" id="JAHUZN010000002">
    <property type="protein sequence ID" value="KAG8500824.1"/>
    <property type="molecule type" value="Genomic_DNA"/>
</dbReference>
<dbReference type="GO" id="GO:0008270">
    <property type="term" value="F:zinc ion binding"/>
    <property type="evidence" value="ECO:0007669"/>
    <property type="project" value="UniProtKB-KW"/>
</dbReference>
<keyword evidence="1" id="KW-0479">Metal-binding</keyword>
<evidence type="ECO:0000313" key="10">
    <source>
        <dbReference type="EMBL" id="KAG8500824.1"/>
    </source>
</evidence>
<protein>
    <recommendedName>
        <fullName evidence="9">BED-type domain-containing protein</fullName>
    </recommendedName>
</protein>
<dbReference type="SUPFAM" id="SSF53098">
    <property type="entry name" value="Ribonuclease H-like"/>
    <property type="match status" value="1"/>
</dbReference>
<gene>
    <name evidence="10" type="ORF">CXB51_002943</name>
</gene>
<feature type="domain" description="BED-type" evidence="9">
    <location>
        <begin position="37"/>
        <end position="92"/>
    </location>
</feature>
<evidence type="ECO:0000256" key="5">
    <source>
        <dbReference type="ARBA" id="ARBA00023125"/>
    </source>
</evidence>
<accession>A0A8J5ZZS7</accession>
<dbReference type="GO" id="GO:0003677">
    <property type="term" value="F:DNA binding"/>
    <property type="evidence" value="ECO:0007669"/>
    <property type="project" value="UniProtKB-KW"/>
</dbReference>
<keyword evidence="2 7" id="KW-0863">Zinc-finger</keyword>
<keyword evidence="6" id="KW-0804">Transcription</keyword>
<reference evidence="10 11" key="1">
    <citation type="journal article" date="2021" name="bioRxiv">
        <title>The Gossypium anomalum genome as a resource for cotton improvement and evolutionary analysis of hybrid incompatibility.</title>
        <authorList>
            <person name="Grover C.E."/>
            <person name="Yuan D."/>
            <person name="Arick M.A."/>
            <person name="Miller E.R."/>
            <person name="Hu G."/>
            <person name="Peterson D.G."/>
            <person name="Wendel J.F."/>
            <person name="Udall J.A."/>
        </authorList>
    </citation>
    <scope>NUCLEOTIDE SEQUENCE [LARGE SCALE GENOMIC DNA]</scope>
    <source>
        <strain evidence="10">JFW-Udall</strain>
        <tissue evidence="10">Leaf</tissue>
    </source>
</reference>
<organism evidence="10 11">
    <name type="scientific">Gossypium anomalum</name>
    <dbReference type="NCBI Taxonomy" id="47600"/>
    <lineage>
        <taxon>Eukaryota</taxon>
        <taxon>Viridiplantae</taxon>
        <taxon>Streptophyta</taxon>
        <taxon>Embryophyta</taxon>
        <taxon>Tracheophyta</taxon>
        <taxon>Spermatophyta</taxon>
        <taxon>Magnoliopsida</taxon>
        <taxon>eudicotyledons</taxon>
        <taxon>Gunneridae</taxon>
        <taxon>Pentapetalae</taxon>
        <taxon>rosids</taxon>
        <taxon>malvids</taxon>
        <taxon>Malvales</taxon>
        <taxon>Malvaceae</taxon>
        <taxon>Malvoideae</taxon>
        <taxon>Gossypium</taxon>
    </lineage>
</organism>
<feature type="compositionally biased region" description="Low complexity" evidence="8">
    <location>
        <begin position="8"/>
        <end position="20"/>
    </location>
</feature>
<keyword evidence="11" id="KW-1185">Reference proteome</keyword>
<dbReference type="InterPro" id="IPR003656">
    <property type="entry name" value="Znf_BED"/>
</dbReference>
<comment type="caution">
    <text evidence="10">The sequence shown here is derived from an EMBL/GenBank/DDBJ whole genome shotgun (WGS) entry which is preliminary data.</text>
</comment>
<keyword evidence="5" id="KW-0238">DNA-binding</keyword>
<evidence type="ECO:0000256" key="6">
    <source>
        <dbReference type="ARBA" id="ARBA00023163"/>
    </source>
</evidence>
<evidence type="ECO:0000313" key="11">
    <source>
        <dbReference type="Proteomes" id="UP000701853"/>
    </source>
</evidence>
<evidence type="ECO:0000256" key="8">
    <source>
        <dbReference type="SAM" id="MobiDB-lite"/>
    </source>
</evidence>
<evidence type="ECO:0000259" key="9">
    <source>
        <dbReference type="PROSITE" id="PS50808"/>
    </source>
</evidence>
<evidence type="ECO:0000256" key="4">
    <source>
        <dbReference type="ARBA" id="ARBA00023015"/>
    </source>
</evidence>
<dbReference type="InterPro" id="IPR052035">
    <property type="entry name" value="ZnF_BED_domain_contain"/>
</dbReference>
<keyword evidence="4" id="KW-0805">Transcription regulation</keyword>
<dbReference type="Proteomes" id="UP000701853">
    <property type="component" value="Chromosome 2"/>
</dbReference>
<dbReference type="PANTHER" id="PTHR46481">
    <property type="entry name" value="ZINC FINGER BED DOMAIN-CONTAINING PROTEIN 4"/>
    <property type="match status" value="1"/>
</dbReference>
<evidence type="ECO:0000256" key="7">
    <source>
        <dbReference type="PROSITE-ProRule" id="PRU00027"/>
    </source>
</evidence>
<proteinExistence type="predicted"/>
<keyword evidence="3" id="KW-0862">Zinc</keyword>
<dbReference type="PROSITE" id="PS50808">
    <property type="entry name" value="ZF_BED"/>
    <property type="match status" value="1"/>
</dbReference>
<dbReference type="OrthoDB" id="998233at2759"/>
<feature type="region of interest" description="Disordered" evidence="8">
    <location>
        <begin position="1"/>
        <end position="33"/>
    </location>
</feature>
<name>A0A8J5ZZS7_9ROSI</name>
<evidence type="ECO:0000256" key="2">
    <source>
        <dbReference type="ARBA" id="ARBA00022771"/>
    </source>
</evidence>
<dbReference type="InterPro" id="IPR012337">
    <property type="entry name" value="RNaseH-like_sf"/>
</dbReference>
<dbReference type="PANTHER" id="PTHR46481:SF7">
    <property type="entry name" value="ZINC FINGER BED DOMAIN-CONTAINING PROTEIN RICESLEEPER 2-LIKE"/>
    <property type="match status" value="1"/>
</dbReference>
<dbReference type="InterPro" id="IPR025525">
    <property type="entry name" value="hAT-like_transposase_RNase-H"/>
</dbReference>
<dbReference type="AlphaFoldDB" id="A0A8J5ZZS7"/>
<sequence>MSDPIPKQDGSTQSSQNSSPSRDDKTTTKGNIRRKITPRAACWSHFTKYVTKENEKRARCNACTYTMESTSGSTMNLNNHLKTCLKRPRDRVRIAMRYIRASPSRLKKFNQWAKEEMIDSKAQLCLYVPTRWNSTYMMLKVAEKYANTFELYVRDDHNFFLNLIAEDEVHTFDDSKIVRRFIKVLEPFYHLTLKVSRFLHVTSNSLFEVLTDVHCHFDRWQDCEDLDIISMNFKVRDKYNKYWSEGNEINMLVYLVIIFDSRCKMSFLGLWGQLAFS</sequence>